<comment type="similarity">
    <text evidence="2">Belongs to the Mediator complex subunit 23 family.</text>
</comment>
<evidence type="ECO:0000256" key="2">
    <source>
        <dbReference type="ARBA" id="ARBA00010222"/>
    </source>
</evidence>
<keyword evidence="5" id="KW-0804">Transcription</keyword>
<evidence type="ECO:0000256" key="4">
    <source>
        <dbReference type="ARBA" id="ARBA00023015"/>
    </source>
</evidence>
<protein>
    <recommendedName>
        <fullName evidence="3">Mediator of RNA polymerase II transcription subunit 23</fullName>
    </recommendedName>
    <alternativeName>
        <fullName evidence="7">Mediator complex subunit 23</fullName>
    </alternativeName>
</protein>
<name>A0AAD3NL03_LATJO</name>
<sequence>MALSMETQLQSIFEDVVKTEMIEEAFAGMFMDTPEDERTKLISCLGAFRQYWGTLPQESHEQCVQWIVRFIHSQHSAKRISFLYDCLAMAVETSLLPPRMVSLEGVDYKGVRDLLKAVLDKIQTIPTTVSSAIVQQLLAAREVVEYILDRNACLLPAYFAITEIRKLYPEGQLSHWLLGSLISDFVDSFRPTARINSICGRCSLLPVVNNSGAICNSWKLDPTTLRFPLRGMLPFDKDLFEPQTGLLRYVLEQPYSREMVCNMLGLNKQFVLFSYSSVHVNLVLFFVSFLFHFSSSPHLFLP</sequence>
<dbReference type="AlphaFoldDB" id="A0AAD3NL03"/>
<dbReference type="InterPro" id="IPR021629">
    <property type="entry name" value="Mediator_Med23"/>
</dbReference>
<evidence type="ECO:0000256" key="5">
    <source>
        <dbReference type="ARBA" id="ARBA00023163"/>
    </source>
</evidence>
<dbReference type="PANTHER" id="PTHR12691">
    <property type="entry name" value="MEDIATOR OF RNA POLYMERASE II TRANSCRIPTION SUBUNIT 23"/>
    <property type="match status" value="1"/>
</dbReference>
<comment type="subcellular location">
    <subcellularLocation>
        <location evidence="1">Nucleus</location>
    </subcellularLocation>
</comment>
<keyword evidence="4" id="KW-0805">Transcription regulation</keyword>
<dbReference type="GO" id="GO:0005667">
    <property type="term" value="C:transcription regulator complex"/>
    <property type="evidence" value="ECO:0007669"/>
    <property type="project" value="TreeGrafter"/>
</dbReference>
<evidence type="ECO:0000313" key="10">
    <source>
        <dbReference type="Proteomes" id="UP001279410"/>
    </source>
</evidence>
<keyword evidence="8" id="KW-0812">Transmembrane</keyword>
<evidence type="ECO:0000256" key="7">
    <source>
        <dbReference type="ARBA" id="ARBA00031961"/>
    </source>
</evidence>
<keyword evidence="10" id="KW-1185">Reference proteome</keyword>
<dbReference type="GO" id="GO:0006357">
    <property type="term" value="P:regulation of transcription by RNA polymerase II"/>
    <property type="evidence" value="ECO:0007669"/>
    <property type="project" value="TreeGrafter"/>
</dbReference>
<evidence type="ECO:0000256" key="1">
    <source>
        <dbReference type="ARBA" id="ARBA00004123"/>
    </source>
</evidence>
<evidence type="ECO:0000256" key="3">
    <source>
        <dbReference type="ARBA" id="ARBA00019696"/>
    </source>
</evidence>
<feature type="transmembrane region" description="Helical" evidence="8">
    <location>
        <begin position="272"/>
        <end position="293"/>
    </location>
</feature>
<gene>
    <name evidence="9" type="ORF">AKAME5_002628500</name>
</gene>
<evidence type="ECO:0000256" key="6">
    <source>
        <dbReference type="ARBA" id="ARBA00023242"/>
    </source>
</evidence>
<dbReference type="GO" id="GO:0010628">
    <property type="term" value="P:positive regulation of gene expression"/>
    <property type="evidence" value="ECO:0007669"/>
    <property type="project" value="TreeGrafter"/>
</dbReference>
<evidence type="ECO:0000256" key="8">
    <source>
        <dbReference type="SAM" id="Phobius"/>
    </source>
</evidence>
<dbReference type="GO" id="GO:0016592">
    <property type="term" value="C:mediator complex"/>
    <property type="evidence" value="ECO:0007669"/>
    <property type="project" value="TreeGrafter"/>
</dbReference>
<proteinExistence type="inferred from homology"/>
<dbReference type="Proteomes" id="UP001279410">
    <property type="component" value="Unassembled WGS sequence"/>
</dbReference>
<dbReference type="EMBL" id="BRZM01002597">
    <property type="protein sequence ID" value="GLD74953.1"/>
    <property type="molecule type" value="Genomic_DNA"/>
</dbReference>
<comment type="caution">
    <text evidence="9">The sequence shown here is derived from an EMBL/GenBank/DDBJ whole genome shotgun (WGS) entry which is preliminary data.</text>
</comment>
<reference evidence="9" key="1">
    <citation type="submission" date="2022-08" db="EMBL/GenBank/DDBJ databases">
        <title>Genome sequencing of akame (Lates japonicus).</title>
        <authorList>
            <person name="Hashiguchi Y."/>
            <person name="Takahashi H."/>
        </authorList>
    </citation>
    <scope>NUCLEOTIDE SEQUENCE</scope>
    <source>
        <strain evidence="9">Kochi</strain>
    </source>
</reference>
<dbReference type="Pfam" id="PF11573">
    <property type="entry name" value="Med23"/>
    <property type="match status" value="2"/>
</dbReference>
<dbReference type="PANTHER" id="PTHR12691:SF10">
    <property type="entry name" value="MEDIATOR OF RNA POLYMERASE II TRANSCRIPTION SUBUNIT 23"/>
    <property type="match status" value="1"/>
</dbReference>
<keyword evidence="8" id="KW-0472">Membrane</keyword>
<organism evidence="9 10">
    <name type="scientific">Lates japonicus</name>
    <name type="common">Japanese lates</name>
    <dbReference type="NCBI Taxonomy" id="270547"/>
    <lineage>
        <taxon>Eukaryota</taxon>
        <taxon>Metazoa</taxon>
        <taxon>Chordata</taxon>
        <taxon>Craniata</taxon>
        <taxon>Vertebrata</taxon>
        <taxon>Euteleostomi</taxon>
        <taxon>Actinopterygii</taxon>
        <taxon>Neopterygii</taxon>
        <taxon>Teleostei</taxon>
        <taxon>Neoteleostei</taxon>
        <taxon>Acanthomorphata</taxon>
        <taxon>Carangaria</taxon>
        <taxon>Carangaria incertae sedis</taxon>
        <taxon>Centropomidae</taxon>
        <taxon>Lates</taxon>
    </lineage>
</organism>
<keyword evidence="8" id="KW-1133">Transmembrane helix</keyword>
<keyword evidence="6" id="KW-0539">Nucleus</keyword>
<accession>A0AAD3NL03</accession>
<evidence type="ECO:0000313" key="9">
    <source>
        <dbReference type="EMBL" id="GLD74953.1"/>
    </source>
</evidence>